<evidence type="ECO:0000256" key="13">
    <source>
        <dbReference type="ARBA" id="ARBA00023211"/>
    </source>
</evidence>
<organism evidence="18 19">
    <name type="scientific">Ignatzschineria larvae DSM 13226</name>
    <dbReference type="NCBI Taxonomy" id="1111732"/>
    <lineage>
        <taxon>Bacteria</taxon>
        <taxon>Pseudomonadati</taxon>
        <taxon>Pseudomonadota</taxon>
        <taxon>Gammaproteobacteria</taxon>
        <taxon>Cardiobacteriales</taxon>
        <taxon>Ignatzschineriaceae</taxon>
        <taxon>Ignatzschineria</taxon>
    </lineage>
</organism>
<keyword evidence="10 14" id="KW-0479">Metal-binding</keyword>
<dbReference type="Pfam" id="PF01351">
    <property type="entry name" value="RNase_HII"/>
    <property type="match status" value="1"/>
</dbReference>
<comment type="cofactor">
    <cofactor evidence="2">
        <name>Mg(2+)</name>
        <dbReference type="ChEBI" id="CHEBI:18420"/>
    </cofactor>
</comment>
<dbReference type="NCBIfam" id="NF000595">
    <property type="entry name" value="PRK00015.1-3"/>
    <property type="match status" value="1"/>
</dbReference>
<protein>
    <recommendedName>
        <fullName evidence="7 14">Ribonuclease HII</fullName>
        <shortName evidence="14">RNase HII</shortName>
        <ecNumber evidence="6 14">3.1.26.4</ecNumber>
    </recommendedName>
</protein>
<dbReference type="CDD" id="cd07182">
    <property type="entry name" value="RNase_HII_bacteria_HII_like"/>
    <property type="match status" value="1"/>
</dbReference>
<dbReference type="InterPro" id="IPR022898">
    <property type="entry name" value="RNase_HII"/>
</dbReference>
<evidence type="ECO:0000256" key="15">
    <source>
        <dbReference type="PROSITE-ProRule" id="PRU01319"/>
    </source>
</evidence>
<keyword evidence="12 14" id="KW-0378">Hydrolase</keyword>
<evidence type="ECO:0000256" key="8">
    <source>
        <dbReference type="ARBA" id="ARBA00022490"/>
    </source>
</evidence>
<evidence type="ECO:0000256" key="10">
    <source>
        <dbReference type="ARBA" id="ARBA00022723"/>
    </source>
</evidence>
<reference evidence="18 19" key="1">
    <citation type="submission" date="2024-03" db="EMBL/GenBank/DDBJ databases">
        <title>Complete Genome Sequence and Annotation of Ignatzschineria larvae DSM 13226.</title>
        <authorList>
            <person name="Cantrell E."/>
            <person name="Burcham Z.M."/>
        </authorList>
    </citation>
    <scope>NUCLEOTIDE SEQUENCE [LARGE SCALE GENOMIC DNA]</scope>
    <source>
        <strain evidence="18 19">DSM 13226</strain>
    </source>
</reference>
<evidence type="ECO:0000259" key="17">
    <source>
        <dbReference type="PROSITE" id="PS51975"/>
    </source>
</evidence>
<feature type="binding site" evidence="14 15">
    <location>
        <position position="18"/>
    </location>
    <ligand>
        <name>a divalent metal cation</name>
        <dbReference type="ChEBI" id="CHEBI:60240"/>
    </ligand>
</feature>
<sequence length="201" mass="21659">MESTKDSGEPLWIAGVDEAGRGPLCGEVFAAAVILDPEVEISGLADSKKLTEKRRTALALEIKSKAKAWAIASSSVEEIDSLNILQATLLAMRRAVEGLAIEPDLLRVDGNQDPKSIIPATCIIKGDALFAEISAASILAKDARDQSMYEADQDYPQYGFAKHKGYGTKAHLEALNEYGATPLHRTSFAPVRKALEKFSQA</sequence>
<keyword evidence="8 14" id="KW-0963">Cytoplasm</keyword>
<keyword evidence="9 14" id="KW-0540">Nuclease</keyword>
<evidence type="ECO:0000256" key="7">
    <source>
        <dbReference type="ARBA" id="ARBA00019179"/>
    </source>
</evidence>
<evidence type="ECO:0000313" key="19">
    <source>
        <dbReference type="Proteomes" id="UP001449178"/>
    </source>
</evidence>
<evidence type="ECO:0000256" key="1">
    <source>
        <dbReference type="ARBA" id="ARBA00000077"/>
    </source>
</evidence>
<dbReference type="EC" id="3.1.26.4" evidence="6 14"/>
<evidence type="ECO:0000256" key="14">
    <source>
        <dbReference type="HAMAP-Rule" id="MF_00052"/>
    </source>
</evidence>
<evidence type="ECO:0000256" key="11">
    <source>
        <dbReference type="ARBA" id="ARBA00022759"/>
    </source>
</evidence>
<evidence type="ECO:0000256" key="3">
    <source>
        <dbReference type="ARBA" id="ARBA00004065"/>
    </source>
</evidence>
<comment type="similarity">
    <text evidence="5 14 16">Belongs to the RNase HII family.</text>
</comment>
<dbReference type="RefSeq" id="WP_034856308.1">
    <property type="nucleotide sequence ID" value="NZ_CP150637.1"/>
</dbReference>
<evidence type="ECO:0000256" key="16">
    <source>
        <dbReference type="RuleBase" id="RU003515"/>
    </source>
</evidence>
<keyword evidence="19" id="KW-1185">Reference proteome</keyword>
<dbReference type="PANTHER" id="PTHR10954">
    <property type="entry name" value="RIBONUCLEASE H2 SUBUNIT A"/>
    <property type="match status" value="1"/>
</dbReference>
<feature type="domain" description="RNase H type-2" evidence="17">
    <location>
        <begin position="11"/>
        <end position="200"/>
    </location>
</feature>
<proteinExistence type="inferred from homology"/>
<accession>A0ABZ3C2U1</accession>
<gene>
    <name evidence="14 18" type="primary">rnhB</name>
    <name evidence="18" type="ORF">WMO13_02090</name>
</gene>
<evidence type="ECO:0000256" key="5">
    <source>
        <dbReference type="ARBA" id="ARBA00007383"/>
    </source>
</evidence>
<keyword evidence="11 14" id="KW-0255">Endonuclease</keyword>
<dbReference type="EMBL" id="CP150637">
    <property type="protein sequence ID" value="WZW88821.1"/>
    <property type="molecule type" value="Genomic_DNA"/>
</dbReference>
<feature type="binding site" evidence="14 15">
    <location>
        <position position="109"/>
    </location>
    <ligand>
        <name>a divalent metal cation</name>
        <dbReference type="ChEBI" id="CHEBI:60240"/>
    </ligand>
</feature>
<dbReference type="PANTHER" id="PTHR10954:SF18">
    <property type="entry name" value="RIBONUCLEASE HII"/>
    <property type="match status" value="1"/>
</dbReference>
<dbReference type="NCBIfam" id="NF000596">
    <property type="entry name" value="PRK00015.1-4"/>
    <property type="match status" value="1"/>
</dbReference>
<evidence type="ECO:0000256" key="6">
    <source>
        <dbReference type="ARBA" id="ARBA00012180"/>
    </source>
</evidence>
<dbReference type="GO" id="GO:0004523">
    <property type="term" value="F:RNA-DNA hybrid ribonuclease activity"/>
    <property type="evidence" value="ECO:0007669"/>
    <property type="project" value="UniProtKB-EC"/>
</dbReference>
<dbReference type="Proteomes" id="UP001449178">
    <property type="component" value="Chromosome"/>
</dbReference>
<evidence type="ECO:0000256" key="2">
    <source>
        <dbReference type="ARBA" id="ARBA00001946"/>
    </source>
</evidence>
<name>A0ABZ3C2U1_9GAMM</name>
<dbReference type="InterPro" id="IPR036397">
    <property type="entry name" value="RNaseH_sf"/>
</dbReference>
<evidence type="ECO:0000256" key="12">
    <source>
        <dbReference type="ARBA" id="ARBA00022801"/>
    </source>
</evidence>
<dbReference type="InterPro" id="IPR012337">
    <property type="entry name" value="RNaseH-like_sf"/>
</dbReference>
<keyword evidence="13 14" id="KW-0464">Manganese</keyword>
<comment type="function">
    <text evidence="3 14 16">Endonuclease that specifically degrades the RNA of RNA-DNA hybrids.</text>
</comment>
<dbReference type="HAMAP" id="MF_00052_B">
    <property type="entry name" value="RNase_HII_B"/>
    <property type="match status" value="1"/>
</dbReference>
<dbReference type="SUPFAM" id="SSF53098">
    <property type="entry name" value="Ribonuclease H-like"/>
    <property type="match status" value="1"/>
</dbReference>
<comment type="subcellular location">
    <subcellularLocation>
        <location evidence="4 14">Cytoplasm</location>
    </subcellularLocation>
</comment>
<dbReference type="InterPro" id="IPR024567">
    <property type="entry name" value="RNase_HII/HIII_dom"/>
</dbReference>
<dbReference type="PROSITE" id="PS51975">
    <property type="entry name" value="RNASE_H_2"/>
    <property type="match status" value="1"/>
</dbReference>
<evidence type="ECO:0000256" key="4">
    <source>
        <dbReference type="ARBA" id="ARBA00004496"/>
    </source>
</evidence>
<dbReference type="Gene3D" id="3.30.420.10">
    <property type="entry name" value="Ribonuclease H-like superfamily/Ribonuclease H"/>
    <property type="match status" value="1"/>
</dbReference>
<feature type="binding site" evidence="14 15">
    <location>
        <position position="17"/>
    </location>
    <ligand>
        <name>a divalent metal cation</name>
        <dbReference type="ChEBI" id="CHEBI:60240"/>
    </ligand>
</feature>
<evidence type="ECO:0000313" key="18">
    <source>
        <dbReference type="EMBL" id="WZW88821.1"/>
    </source>
</evidence>
<dbReference type="InterPro" id="IPR001352">
    <property type="entry name" value="RNase_HII/HIII"/>
</dbReference>
<evidence type="ECO:0000256" key="9">
    <source>
        <dbReference type="ARBA" id="ARBA00022722"/>
    </source>
</evidence>
<comment type="cofactor">
    <cofactor evidence="14 15">
        <name>Mn(2+)</name>
        <dbReference type="ChEBI" id="CHEBI:29035"/>
    </cofactor>
    <cofactor evidence="14 15">
        <name>Mg(2+)</name>
        <dbReference type="ChEBI" id="CHEBI:18420"/>
    </cofactor>
    <text evidence="14 15">Manganese or magnesium. Binds 1 divalent metal ion per monomer in the absence of substrate. May bind a second metal ion after substrate binding.</text>
</comment>
<comment type="catalytic activity">
    <reaction evidence="1 14 15 16">
        <text>Endonucleolytic cleavage to 5'-phosphomonoester.</text>
        <dbReference type="EC" id="3.1.26.4"/>
    </reaction>
</comment>